<dbReference type="EMBL" id="JAPDRL010000004">
    <property type="protein sequence ID" value="KAJ9668988.1"/>
    <property type="molecule type" value="Genomic_DNA"/>
</dbReference>
<organism evidence="1 2">
    <name type="scientific">Coniosporium apollinis</name>
    <dbReference type="NCBI Taxonomy" id="61459"/>
    <lineage>
        <taxon>Eukaryota</taxon>
        <taxon>Fungi</taxon>
        <taxon>Dikarya</taxon>
        <taxon>Ascomycota</taxon>
        <taxon>Pezizomycotina</taxon>
        <taxon>Dothideomycetes</taxon>
        <taxon>Dothideomycetes incertae sedis</taxon>
        <taxon>Coniosporium</taxon>
    </lineage>
</organism>
<dbReference type="Proteomes" id="UP001172684">
    <property type="component" value="Unassembled WGS sequence"/>
</dbReference>
<evidence type="ECO:0000313" key="1">
    <source>
        <dbReference type="EMBL" id="KAJ9668988.1"/>
    </source>
</evidence>
<sequence length="144" mass="16261">MTHIIVHHSYDARGGGKPWPLLKDKEVTARIEVVWRCPSIAAVEDNIEHHTTKATWHITAYEKRTFGRPVDDIYLYFSISEAHRPPSWGLPEGLTDIVSVWNGSRVTTTWAGCRGTPTGTLLGFDRFLAGPVSRKWILDDANQH</sequence>
<keyword evidence="2" id="KW-1185">Reference proteome</keyword>
<comment type="caution">
    <text evidence="1">The sequence shown here is derived from an EMBL/GenBank/DDBJ whole genome shotgun (WGS) entry which is preliminary data.</text>
</comment>
<gene>
    <name evidence="1" type="ORF">H2201_000814</name>
</gene>
<evidence type="ECO:0000313" key="2">
    <source>
        <dbReference type="Proteomes" id="UP001172684"/>
    </source>
</evidence>
<reference evidence="1" key="1">
    <citation type="submission" date="2022-10" db="EMBL/GenBank/DDBJ databases">
        <title>Culturing micro-colonial fungi from biological soil crusts in the Mojave desert and describing Neophaeococcomyces mojavensis, and introducing the new genera and species Taxawa tesnikishii.</title>
        <authorList>
            <person name="Kurbessoian T."/>
            <person name="Stajich J.E."/>
        </authorList>
    </citation>
    <scope>NUCLEOTIDE SEQUENCE</scope>
    <source>
        <strain evidence="1">TK_1</strain>
    </source>
</reference>
<name>A0ABQ9P4H6_9PEZI</name>
<accession>A0ABQ9P4H6</accession>
<proteinExistence type="predicted"/>
<protein>
    <submittedName>
        <fullName evidence="1">Uncharacterized protein</fullName>
    </submittedName>
</protein>